<dbReference type="InterPro" id="IPR029070">
    <property type="entry name" value="Chitinase_insertion_sf"/>
</dbReference>
<accession>A0A5N6RUK5</accession>
<evidence type="ECO:0000313" key="9">
    <source>
        <dbReference type="EMBL" id="KAE8126118.1"/>
    </source>
</evidence>
<keyword evidence="4" id="KW-0325">Glycoprotein</keyword>
<keyword evidence="2" id="KW-0732">Signal</keyword>
<feature type="transmembrane region" description="Helical" evidence="7">
    <location>
        <begin position="44"/>
        <end position="62"/>
    </location>
</feature>
<dbReference type="GO" id="GO:0004568">
    <property type="term" value="F:chitinase activity"/>
    <property type="evidence" value="ECO:0007669"/>
    <property type="project" value="TreeGrafter"/>
</dbReference>
<reference evidence="9 10" key="1">
    <citation type="submission" date="2019-06" db="EMBL/GenBank/DDBJ databases">
        <title>A chromosomal-level reference genome of Carpinus fangiana (Coryloideae, Betulaceae).</title>
        <authorList>
            <person name="Yang X."/>
            <person name="Wang Z."/>
            <person name="Zhang L."/>
            <person name="Hao G."/>
            <person name="Liu J."/>
            <person name="Yang Y."/>
        </authorList>
    </citation>
    <scope>NUCLEOTIDE SEQUENCE [LARGE SCALE GENOMIC DNA]</scope>
    <source>
        <strain evidence="9">Cfa_2016G</strain>
        <tissue evidence="9">Leaf</tissue>
    </source>
</reference>
<dbReference type="PROSITE" id="PS51910">
    <property type="entry name" value="GH18_2"/>
    <property type="match status" value="1"/>
</dbReference>
<dbReference type="AlphaFoldDB" id="A0A5N6RUK5"/>
<protein>
    <recommendedName>
        <fullName evidence="8">GH18 domain-containing protein</fullName>
    </recommendedName>
</protein>
<sequence length="422" mass="47089">MSTIYKEISTFINFPSYTYPSQFVILYIFIILLHRREPSSNMALILKFVHFLSIVHSLFIITTRSGGVMAASPVIKAGYYPSWALDNFPPSAINTSLLTHVLYAFLVPNNITFEFNISNSEAAILSNFTATLHHKNPQVKTLYSIGGGGIEPNPFAPMASAASSRQTFIHATIEVARKYGFDGIDLDWEFPESLKEMDDFAHLLREWRHEVQREARSTNRPPLLLTAAVYYSADFLIYGSRRSYPAASIKENLDWINVMCYDYHGSWDTSVTGAHAALFDPKTNLSSIYGLKSWIKAGVPGKKVVMGLPLYGKTWKLKDPNLHGVGAPAIGVGPGDEGVLLFSEVEAFNKRTKATIAYDVDTASVFSFTGTTWVGYDDALSITMKIGFAQALGLRGYFFWAISYDNEWKVTTQASRAWIVDK</sequence>
<dbReference type="PROSITE" id="PS01095">
    <property type="entry name" value="GH18_1"/>
    <property type="match status" value="1"/>
</dbReference>
<comment type="similarity">
    <text evidence="1">Belongs to the glycosyl hydrolase 18 family. Chitinase class V subfamily.</text>
</comment>
<dbReference type="Gene3D" id="3.10.50.10">
    <property type="match status" value="1"/>
</dbReference>
<evidence type="ECO:0000259" key="8">
    <source>
        <dbReference type="PROSITE" id="PS51910"/>
    </source>
</evidence>
<dbReference type="PANTHER" id="PTHR11177">
    <property type="entry name" value="CHITINASE"/>
    <property type="match status" value="1"/>
</dbReference>
<evidence type="ECO:0000256" key="6">
    <source>
        <dbReference type="RuleBase" id="RU000489"/>
    </source>
</evidence>
<dbReference type="GO" id="GO:0005975">
    <property type="term" value="P:carbohydrate metabolic process"/>
    <property type="evidence" value="ECO:0007669"/>
    <property type="project" value="InterPro"/>
</dbReference>
<dbReference type="PANTHER" id="PTHR11177:SF396">
    <property type="entry name" value="NOD FACTOR HYDROLASE PROTEIN 1"/>
    <property type="match status" value="1"/>
</dbReference>
<dbReference type="CDD" id="cd02879">
    <property type="entry name" value="GH18_plant_chitinase_class_V"/>
    <property type="match status" value="1"/>
</dbReference>
<evidence type="ECO:0000313" key="10">
    <source>
        <dbReference type="Proteomes" id="UP000327013"/>
    </source>
</evidence>
<dbReference type="EMBL" id="CM017328">
    <property type="protein sequence ID" value="KAE8126118.1"/>
    <property type="molecule type" value="Genomic_DNA"/>
</dbReference>
<evidence type="ECO:0000256" key="3">
    <source>
        <dbReference type="ARBA" id="ARBA00022801"/>
    </source>
</evidence>
<dbReference type="OrthoDB" id="76388at2759"/>
<dbReference type="InterPro" id="IPR001223">
    <property type="entry name" value="Glyco_hydro18_cat"/>
</dbReference>
<dbReference type="Gene3D" id="3.20.20.80">
    <property type="entry name" value="Glycosidases"/>
    <property type="match status" value="1"/>
</dbReference>
<dbReference type="Pfam" id="PF00704">
    <property type="entry name" value="Glyco_hydro_18"/>
    <property type="match status" value="1"/>
</dbReference>
<dbReference type="InterPro" id="IPR017853">
    <property type="entry name" value="GH"/>
</dbReference>
<gene>
    <name evidence="9" type="ORF">FH972_020863</name>
</gene>
<dbReference type="SUPFAM" id="SSF54556">
    <property type="entry name" value="Chitinase insertion domain"/>
    <property type="match status" value="1"/>
</dbReference>
<feature type="transmembrane region" description="Helical" evidence="7">
    <location>
        <begin position="12"/>
        <end position="32"/>
    </location>
</feature>
<dbReference type="InterPro" id="IPR011583">
    <property type="entry name" value="Chitinase_II/V-like_cat"/>
</dbReference>
<dbReference type="GO" id="GO:0008061">
    <property type="term" value="F:chitin binding"/>
    <property type="evidence" value="ECO:0007669"/>
    <property type="project" value="InterPro"/>
</dbReference>
<dbReference type="SMART" id="SM00636">
    <property type="entry name" value="Glyco_18"/>
    <property type="match status" value="1"/>
</dbReference>
<dbReference type="GO" id="GO:0005576">
    <property type="term" value="C:extracellular region"/>
    <property type="evidence" value="ECO:0007669"/>
    <property type="project" value="TreeGrafter"/>
</dbReference>
<dbReference type="InterPro" id="IPR001579">
    <property type="entry name" value="Glyco_hydro_18_chit_AS"/>
</dbReference>
<dbReference type="InterPro" id="IPR050314">
    <property type="entry name" value="Glycosyl_Hydrlase_18"/>
</dbReference>
<evidence type="ECO:0000256" key="5">
    <source>
        <dbReference type="ARBA" id="ARBA00023295"/>
    </source>
</evidence>
<keyword evidence="7" id="KW-0812">Transmembrane</keyword>
<evidence type="ECO:0000256" key="4">
    <source>
        <dbReference type="ARBA" id="ARBA00023180"/>
    </source>
</evidence>
<dbReference type="SUPFAM" id="SSF51445">
    <property type="entry name" value="(Trans)glycosidases"/>
    <property type="match status" value="1"/>
</dbReference>
<keyword evidence="5 6" id="KW-0326">Glycosidase</keyword>
<evidence type="ECO:0000256" key="2">
    <source>
        <dbReference type="ARBA" id="ARBA00022729"/>
    </source>
</evidence>
<keyword evidence="7" id="KW-1133">Transmembrane helix</keyword>
<keyword evidence="7" id="KW-0472">Membrane</keyword>
<dbReference type="FunFam" id="3.10.50.10:FF:000003">
    <property type="entry name" value="Class V chitinase CHIT5b"/>
    <property type="match status" value="1"/>
</dbReference>
<dbReference type="Proteomes" id="UP000327013">
    <property type="component" value="Chromosome 8"/>
</dbReference>
<keyword evidence="3 6" id="KW-0378">Hydrolase</keyword>
<evidence type="ECO:0000256" key="1">
    <source>
        <dbReference type="ARBA" id="ARBA00008682"/>
    </source>
</evidence>
<feature type="domain" description="GH18" evidence="8">
    <location>
        <begin position="74"/>
        <end position="421"/>
    </location>
</feature>
<organism evidence="9 10">
    <name type="scientific">Carpinus fangiana</name>
    <dbReference type="NCBI Taxonomy" id="176857"/>
    <lineage>
        <taxon>Eukaryota</taxon>
        <taxon>Viridiplantae</taxon>
        <taxon>Streptophyta</taxon>
        <taxon>Embryophyta</taxon>
        <taxon>Tracheophyta</taxon>
        <taxon>Spermatophyta</taxon>
        <taxon>Magnoliopsida</taxon>
        <taxon>eudicotyledons</taxon>
        <taxon>Gunneridae</taxon>
        <taxon>Pentapetalae</taxon>
        <taxon>rosids</taxon>
        <taxon>fabids</taxon>
        <taxon>Fagales</taxon>
        <taxon>Betulaceae</taxon>
        <taxon>Carpinus</taxon>
    </lineage>
</organism>
<dbReference type="GO" id="GO:0006032">
    <property type="term" value="P:chitin catabolic process"/>
    <property type="evidence" value="ECO:0007669"/>
    <property type="project" value="TreeGrafter"/>
</dbReference>
<evidence type="ECO:0000256" key="7">
    <source>
        <dbReference type="SAM" id="Phobius"/>
    </source>
</evidence>
<proteinExistence type="inferred from homology"/>
<name>A0A5N6RUK5_9ROSI</name>
<keyword evidence="10" id="KW-1185">Reference proteome</keyword>